<protein>
    <submittedName>
        <fullName evidence="9">MFS general substrate transporter</fullName>
    </submittedName>
</protein>
<dbReference type="InterPro" id="IPR050930">
    <property type="entry name" value="MFS_Vesicular_Transporter"/>
</dbReference>
<feature type="transmembrane region" description="Helical" evidence="7">
    <location>
        <begin position="336"/>
        <end position="355"/>
    </location>
</feature>
<dbReference type="FunCoup" id="A0A165CF05">
    <property type="interactions" value="1"/>
</dbReference>
<feature type="transmembrane region" description="Helical" evidence="7">
    <location>
        <begin position="270"/>
        <end position="292"/>
    </location>
</feature>
<dbReference type="InterPro" id="IPR011701">
    <property type="entry name" value="MFS"/>
</dbReference>
<evidence type="ECO:0000256" key="5">
    <source>
        <dbReference type="ARBA" id="ARBA00023136"/>
    </source>
</evidence>
<accession>A0A165CF05</accession>
<feature type="compositionally biased region" description="Basic and acidic residues" evidence="6">
    <location>
        <begin position="230"/>
        <end position="239"/>
    </location>
</feature>
<feature type="transmembrane region" description="Helical" evidence="7">
    <location>
        <begin position="95"/>
        <end position="116"/>
    </location>
</feature>
<dbReference type="CDD" id="cd17325">
    <property type="entry name" value="MFS_MdtG_SLC18_like"/>
    <property type="match status" value="1"/>
</dbReference>
<dbReference type="Proteomes" id="UP000076842">
    <property type="component" value="Unassembled WGS sequence"/>
</dbReference>
<feature type="transmembrane region" description="Helical" evidence="7">
    <location>
        <begin position="21"/>
        <end position="44"/>
    </location>
</feature>
<feature type="transmembrane region" description="Helical" evidence="7">
    <location>
        <begin position="391"/>
        <end position="415"/>
    </location>
</feature>
<gene>
    <name evidence="9" type="ORF">CALCODRAFT_478099</name>
</gene>
<keyword evidence="3 7" id="KW-0812">Transmembrane</keyword>
<keyword evidence="2" id="KW-0813">Transport</keyword>
<keyword evidence="5 7" id="KW-0472">Membrane</keyword>
<feature type="domain" description="Major facilitator superfamily (MFS) profile" evidence="8">
    <location>
        <begin position="21"/>
        <end position="453"/>
    </location>
</feature>
<dbReference type="PANTHER" id="PTHR23506:SF23">
    <property type="entry name" value="GH10249P"/>
    <property type="match status" value="1"/>
</dbReference>
<evidence type="ECO:0000313" key="10">
    <source>
        <dbReference type="Proteomes" id="UP000076842"/>
    </source>
</evidence>
<keyword evidence="10" id="KW-1185">Reference proteome</keyword>
<dbReference type="Pfam" id="PF07690">
    <property type="entry name" value="MFS_1"/>
    <property type="match status" value="1"/>
</dbReference>
<dbReference type="OrthoDB" id="440553at2759"/>
<reference evidence="9 10" key="1">
    <citation type="journal article" date="2016" name="Mol. Biol. Evol.">
        <title>Comparative Genomics of Early-Diverging Mushroom-Forming Fungi Provides Insights into the Origins of Lignocellulose Decay Capabilities.</title>
        <authorList>
            <person name="Nagy L.G."/>
            <person name="Riley R."/>
            <person name="Tritt A."/>
            <person name="Adam C."/>
            <person name="Daum C."/>
            <person name="Floudas D."/>
            <person name="Sun H."/>
            <person name="Yadav J.S."/>
            <person name="Pangilinan J."/>
            <person name="Larsson K.H."/>
            <person name="Matsuura K."/>
            <person name="Barry K."/>
            <person name="Labutti K."/>
            <person name="Kuo R."/>
            <person name="Ohm R.A."/>
            <person name="Bhattacharya S.S."/>
            <person name="Shirouzu T."/>
            <person name="Yoshinaga Y."/>
            <person name="Martin F.M."/>
            <person name="Grigoriev I.V."/>
            <person name="Hibbett D.S."/>
        </authorList>
    </citation>
    <scope>NUCLEOTIDE SEQUENCE [LARGE SCALE GENOMIC DNA]</scope>
    <source>
        <strain evidence="9 10">HHB12733</strain>
    </source>
</reference>
<dbReference type="InterPro" id="IPR036259">
    <property type="entry name" value="MFS_trans_sf"/>
</dbReference>
<keyword evidence="4 7" id="KW-1133">Transmembrane helix</keyword>
<organism evidence="9 10">
    <name type="scientific">Calocera cornea HHB12733</name>
    <dbReference type="NCBI Taxonomy" id="1353952"/>
    <lineage>
        <taxon>Eukaryota</taxon>
        <taxon>Fungi</taxon>
        <taxon>Dikarya</taxon>
        <taxon>Basidiomycota</taxon>
        <taxon>Agaricomycotina</taxon>
        <taxon>Dacrymycetes</taxon>
        <taxon>Dacrymycetales</taxon>
        <taxon>Dacrymycetaceae</taxon>
        <taxon>Calocera</taxon>
    </lineage>
</organism>
<dbReference type="PANTHER" id="PTHR23506">
    <property type="entry name" value="GH10249P"/>
    <property type="match status" value="1"/>
</dbReference>
<evidence type="ECO:0000256" key="2">
    <source>
        <dbReference type="ARBA" id="ARBA00022448"/>
    </source>
</evidence>
<evidence type="ECO:0000256" key="7">
    <source>
        <dbReference type="SAM" id="Phobius"/>
    </source>
</evidence>
<sequence>MASLFVHKKTKPWGLEWRSSINYLTFVVGLGIGTDTLVYGLPVAVIPYQLDIWGYTDLSSRTGWLMFAFAVGICIGTIIAAWISERYNTRRLPMLAGMVGLIGSIIMFMLAPTYAVLVVARVLQGLASAIIWTVGVALICDAVPPNKVGQQMGYALMGLNLGAVCAPPIGGALYAKFGFYAPFYFGIALSLLDLITRFLVIEPQDAKPWLEKIQQPADSEAQPTSEGDSEDKSLEKDGPAPEGDTIVSPVVTMEEDRSWRPIMEMLRHRLTWVGAFNMLAYGMVTPSINATLPLRLWDVFGFDSTIVGLIYIAIVVPSCFAGVLSGKMADKWGSKWIAVLYFGAAIPWYGLLIIPKLPLDIVALAFQSFFLQGTVSPIMRDFFTVAMEVKGVGFAHVFAIFNMSYAIAAAIGPVIGSNMYDHLSDGWLAVCVFCIACMIAGIIVTLIFSGKSEKEAA</sequence>
<dbReference type="InParanoid" id="A0A165CF05"/>
<feature type="region of interest" description="Disordered" evidence="6">
    <location>
        <begin position="213"/>
        <end position="247"/>
    </location>
</feature>
<dbReference type="GO" id="GO:0016020">
    <property type="term" value="C:membrane"/>
    <property type="evidence" value="ECO:0007669"/>
    <property type="project" value="UniProtKB-SubCell"/>
</dbReference>
<feature type="transmembrane region" description="Helical" evidence="7">
    <location>
        <begin position="181"/>
        <end position="200"/>
    </location>
</feature>
<dbReference type="EMBL" id="KV424152">
    <property type="protein sequence ID" value="KZT50685.1"/>
    <property type="molecule type" value="Genomic_DNA"/>
</dbReference>
<evidence type="ECO:0000313" key="9">
    <source>
        <dbReference type="EMBL" id="KZT50685.1"/>
    </source>
</evidence>
<dbReference type="PROSITE" id="PS50850">
    <property type="entry name" value="MFS"/>
    <property type="match status" value="1"/>
</dbReference>
<dbReference type="GO" id="GO:0022857">
    <property type="term" value="F:transmembrane transporter activity"/>
    <property type="evidence" value="ECO:0007669"/>
    <property type="project" value="InterPro"/>
</dbReference>
<evidence type="ECO:0000256" key="4">
    <source>
        <dbReference type="ARBA" id="ARBA00022989"/>
    </source>
</evidence>
<proteinExistence type="predicted"/>
<dbReference type="InterPro" id="IPR020846">
    <property type="entry name" value="MFS_dom"/>
</dbReference>
<evidence type="ECO:0000259" key="8">
    <source>
        <dbReference type="PROSITE" id="PS50850"/>
    </source>
</evidence>
<feature type="transmembrane region" description="Helical" evidence="7">
    <location>
        <begin position="304"/>
        <end position="324"/>
    </location>
</feature>
<evidence type="ECO:0000256" key="6">
    <source>
        <dbReference type="SAM" id="MobiDB-lite"/>
    </source>
</evidence>
<evidence type="ECO:0000256" key="3">
    <source>
        <dbReference type="ARBA" id="ARBA00022692"/>
    </source>
</evidence>
<feature type="transmembrane region" description="Helical" evidence="7">
    <location>
        <begin position="122"/>
        <end position="140"/>
    </location>
</feature>
<feature type="transmembrane region" description="Helical" evidence="7">
    <location>
        <begin position="361"/>
        <end position="379"/>
    </location>
</feature>
<feature type="transmembrane region" description="Helical" evidence="7">
    <location>
        <begin position="152"/>
        <end position="175"/>
    </location>
</feature>
<feature type="transmembrane region" description="Helical" evidence="7">
    <location>
        <begin position="64"/>
        <end position="83"/>
    </location>
</feature>
<feature type="transmembrane region" description="Helical" evidence="7">
    <location>
        <begin position="427"/>
        <end position="448"/>
    </location>
</feature>
<name>A0A165CF05_9BASI</name>
<dbReference type="Gene3D" id="1.20.1250.20">
    <property type="entry name" value="MFS general substrate transporter like domains"/>
    <property type="match status" value="1"/>
</dbReference>
<dbReference type="AlphaFoldDB" id="A0A165CF05"/>
<evidence type="ECO:0000256" key="1">
    <source>
        <dbReference type="ARBA" id="ARBA00004141"/>
    </source>
</evidence>
<comment type="subcellular location">
    <subcellularLocation>
        <location evidence="1">Membrane</location>
        <topology evidence="1">Multi-pass membrane protein</topology>
    </subcellularLocation>
</comment>
<dbReference type="STRING" id="1353952.A0A165CF05"/>
<dbReference type="SUPFAM" id="SSF103473">
    <property type="entry name" value="MFS general substrate transporter"/>
    <property type="match status" value="1"/>
</dbReference>